<evidence type="ECO:0008006" key="4">
    <source>
        <dbReference type="Google" id="ProtNLM"/>
    </source>
</evidence>
<dbReference type="InterPro" id="IPR036397">
    <property type="entry name" value="RNaseH_sf"/>
</dbReference>
<organism evidence="2 3">
    <name type="scientific">Cordylochernes scorpioides</name>
    <dbReference type="NCBI Taxonomy" id="51811"/>
    <lineage>
        <taxon>Eukaryota</taxon>
        <taxon>Metazoa</taxon>
        <taxon>Ecdysozoa</taxon>
        <taxon>Arthropoda</taxon>
        <taxon>Chelicerata</taxon>
        <taxon>Arachnida</taxon>
        <taxon>Pseudoscorpiones</taxon>
        <taxon>Cheliferoidea</taxon>
        <taxon>Chernetidae</taxon>
        <taxon>Cordylochernes</taxon>
    </lineage>
</organism>
<evidence type="ECO:0000256" key="1">
    <source>
        <dbReference type="SAM" id="MobiDB-lite"/>
    </source>
</evidence>
<accession>A0ABY6LU93</accession>
<dbReference type="Gene3D" id="3.30.420.10">
    <property type="entry name" value="Ribonuclease H-like superfamily/Ribonuclease H"/>
    <property type="match status" value="1"/>
</dbReference>
<keyword evidence="3" id="KW-1185">Reference proteome</keyword>
<dbReference type="EMBL" id="CP092886">
    <property type="protein sequence ID" value="UYV84079.1"/>
    <property type="molecule type" value="Genomic_DNA"/>
</dbReference>
<name>A0ABY6LU93_9ARAC</name>
<dbReference type="Proteomes" id="UP001235939">
    <property type="component" value="Chromosome X"/>
</dbReference>
<protein>
    <recommendedName>
        <fullName evidence="4">Transposase</fullName>
    </recommendedName>
</protein>
<gene>
    <name evidence="2" type="ORF">LAZ67_X001118</name>
</gene>
<sequence>MRYLAVHLTLAKIAGYGLTLTSHPVYSPDLTPSEIYLFGRLKVFYVLKHLKVLQLCPRLLESGSDSRIRRFTEVFLQSGPSGRPYRRIDPRRGTPPGHTESRREFMSFSGTAD</sequence>
<feature type="region of interest" description="Disordered" evidence="1">
    <location>
        <begin position="78"/>
        <end position="113"/>
    </location>
</feature>
<evidence type="ECO:0000313" key="2">
    <source>
        <dbReference type="EMBL" id="UYV84079.1"/>
    </source>
</evidence>
<evidence type="ECO:0000313" key="3">
    <source>
        <dbReference type="Proteomes" id="UP001235939"/>
    </source>
</evidence>
<proteinExistence type="predicted"/>
<reference evidence="2 3" key="1">
    <citation type="submission" date="2022-03" db="EMBL/GenBank/DDBJ databases">
        <title>A chromosomal length assembly of Cordylochernes scorpioides.</title>
        <authorList>
            <person name="Zeh D."/>
            <person name="Zeh J."/>
        </authorList>
    </citation>
    <scope>NUCLEOTIDE SEQUENCE [LARGE SCALE GENOMIC DNA]</scope>
    <source>
        <strain evidence="2">IN4F17</strain>
        <tissue evidence="2">Whole Body</tissue>
    </source>
</reference>